<evidence type="ECO:0000256" key="11">
    <source>
        <dbReference type="ARBA" id="ARBA00022989"/>
    </source>
</evidence>
<dbReference type="PROSITE" id="PS51914">
    <property type="entry name" value="MRH"/>
    <property type="match status" value="1"/>
</dbReference>
<keyword evidence="9" id="KW-0732">Signal</keyword>
<dbReference type="PANTHER" id="PTHR15071">
    <property type="entry name" value="MANNOSE-6-PHOSPHATE RECEPTOR FAMILY MEMBER"/>
    <property type="match status" value="1"/>
</dbReference>
<evidence type="ECO:0000256" key="6">
    <source>
        <dbReference type="ARBA" id="ARBA00013776"/>
    </source>
</evidence>
<keyword evidence="12" id="KW-0072">Autophagy</keyword>
<keyword evidence="7" id="KW-0813">Transport</keyword>
<accession>A0A1Y1W0B7</accession>
<dbReference type="GO" id="GO:0005770">
    <property type="term" value="C:late endosome"/>
    <property type="evidence" value="ECO:0007669"/>
    <property type="project" value="TreeGrafter"/>
</dbReference>
<evidence type="ECO:0000256" key="7">
    <source>
        <dbReference type="ARBA" id="ARBA00022448"/>
    </source>
</evidence>
<evidence type="ECO:0000256" key="19">
    <source>
        <dbReference type="SAM" id="Phobius"/>
    </source>
</evidence>
<evidence type="ECO:0000256" key="9">
    <source>
        <dbReference type="ARBA" id="ARBA00022729"/>
    </source>
</evidence>
<evidence type="ECO:0000256" key="17">
    <source>
        <dbReference type="ARBA" id="ARBA00023329"/>
    </source>
</evidence>
<feature type="transmembrane region" description="Helical" evidence="19">
    <location>
        <begin position="160"/>
        <end position="179"/>
    </location>
</feature>
<keyword evidence="17" id="KW-0968">Cytoplasmic vesicle</keyword>
<evidence type="ECO:0000256" key="14">
    <source>
        <dbReference type="ARBA" id="ARBA00023128"/>
    </source>
</evidence>
<protein>
    <recommendedName>
        <fullName evidence="6">Autophagy-related protein 27</fullName>
    </recommendedName>
</protein>
<feature type="domain" description="MRH" evidence="20">
    <location>
        <begin position="1"/>
        <end position="122"/>
    </location>
</feature>
<evidence type="ECO:0000256" key="16">
    <source>
        <dbReference type="ARBA" id="ARBA00023157"/>
    </source>
</evidence>
<dbReference type="EMBL" id="MCFD01000014">
    <property type="protein sequence ID" value="ORX66958.1"/>
    <property type="molecule type" value="Genomic_DNA"/>
</dbReference>
<evidence type="ECO:0000256" key="15">
    <source>
        <dbReference type="ARBA" id="ARBA00023136"/>
    </source>
</evidence>
<evidence type="ECO:0000256" key="12">
    <source>
        <dbReference type="ARBA" id="ARBA00023006"/>
    </source>
</evidence>
<keyword evidence="13" id="KW-0333">Golgi apparatus</keyword>
<evidence type="ECO:0000256" key="13">
    <source>
        <dbReference type="ARBA" id="ARBA00023034"/>
    </source>
</evidence>
<feature type="transmembrane region" description="Helical" evidence="19">
    <location>
        <begin position="199"/>
        <end position="219"/>
    </location>
</feature>
<evidence type="ECO:0000256" key="1">
    <source>
        <dbReference type="ARBA" id="ARBA00004304"/>
    </source>
</evidence>
<keyword evidence="11 19" id="KW-1133">Transmembrane helix</keyword>
<dbReference type="SUPFAM" id="SSF50911">
    <property type="entry name" value="Mannose 6-phosphate receptor domain"/>
    <property type="match status" value="1"/>
</dbReference>
<feature type="transmembrane region" description="Helical" evidence="19">
    <location>
        <begin position="6"/>
        <end position="25"/>
    </location>
</feature>
<dbReference type="GO" id="GO:0010008">
    <property type="term" value="C:endosome membrane"/>
    <property type="evidence" value="ECO:0007669"/>
    <property type="project" value="UniProtKB-SubCell"/>
</dbReference>
<keyword evidence="10" id="KW-0653">Protein transport</keyword>
<keyword evidence="16" id="KW-1015">Disulfide bond</keyword>
<dbReference type="InterPro" id="IPR009011">
    <property type="entry name" value="Man6P_isomerase_rcpt-bd_dom_sf"/>
</dbReference>
<proteinExistence type="inferred from homology"/>
<evidence type="ECO:0000256" key="2">
    <source>
        <dbReference type="ARBA" id="ARBA00004358"/>
    </source>
</evidence>
<organism evidence="21 22">
    <name type="scientific">Linderina pennispora</name>
    <dbReference type="NCBI Taxonomy" id="61395"/>
    <lineage>
        <taxon>Eukaryota</taxon>
        <taxon>Fungi</taxon>
        <taxon>Fungi incertae sedis</taxon>
        <taxon>Zoopagomycota</taxon>
        <taxon>Kickxellomycotina</taxon>
        <taxon>Kickxellomycetes</taxon>
        <taxon>Kickxellales</taxon>
        <taxon>Kickxellaceae</taxon>
        <taxon>Linderina</taxon>
    </lineage>
</organism>
<dbReference type="PANTHER" id="PTHR15071:SF0">
    <property type="entry name" value="MANNOSE 6-PHOSPHATE RECEPTOR-LIKE PROTEIN 1"/>
    <property type="match status" value="1"/>
</dbReference>
<dbReference type="STRING" id="61395.A0A1Y1W0B7"/>
<dbReference type="InterPro" id="IPR044865">
    <property type="entry name" value="MRH_dom"/>
</dbReference>
<evidence type="ECO:0000256" key="8">
    <source>
        <dbReference type="ARBA" id="ARBA00022692"/>
    </source>
</evidence>
<dbReference type="AlphaFoldDB" id="A0A1Y1W0B7"/>
<dbReference type="GO" id="GO:0015031">
    <property type="term" value="P:protein transport"/>
    <property type="evidence" value="ECO:0007669"/>
    <property type="project" value="UniProtKB-KW"/>
</dbReference>
<gene>
    <name evidence="21" type="ORF">DL89DRAFT_260050</name>
</gene>
<evidence type="ECO:0000259" key="20">
    <source>
        <dbReference type="PROSITE" id="PS51914"/>
    </source>
</evidence>
<name>A0A1Y1W0B7_9FUNG</name>
<comment type="similarity">
    <text evidence="5">Belongs to the ATG27 family.</text>
</comment>
<dbReference type="GO" id="GO:0000139">
    <property type="term" value="C:Golgi membrane"/>
    <property type="evidence" value="ECO:0007669"/>
    <property type="project" value="UniProtKB-SubCell"/>
</dbReference>
<dbReference type="RefSeq" id="XP_040740917.1">
    <property type="nucleotide sequence ID" value="XM_040885744.1"/>
</dbReference>
<dbReference type="GO" id="GO:0007034">
    <property type="term" value="P:vacuolar transport"/>
    <property type="evidence" value="ECO:0007669"/>
    <property type="project" value="TreeGrafter"/>
</dbReference>
<evidence type="ECO:0000256" key="18">
    <source>
        <dbReference type="SAM" id="MobiDB-lite"/>
    </source>
</evidence>
<evidence type="ECO:0000313" key="22">
    <source>
        <dbReference type="Proteomes" id="UP000193922"/>
    </source>
</evidence>
<dbReference type="Gene3D" id="2.70.130.10">
    <property type="entry name" value="Mannose-6-phosphate receptor binding domain"/>
    <property type="match status" value="1"/>
</dbReference>
<keyword evidence="15 19" id="KW-0472">Membrane</keyword>
<dbReference type="Proteomes" id="UP000193922">
    <property type="component" value="Unassembled WGS sequence"/>
</dbReference>
<dbReference type="GO" id="GO:0031966">
    <property type="term" value="C:mitochondrial membrane"/>
    <property type="evidence" value="ECO:0007669"/>
    <property type="project" value="UniProtKB-SubCell"/>
</dbReference>
<keyword evidence="14" id="KW-0496">Mitochondrion</keyword>
<dbReference type="InterPro" id="IPR018939">
    <property type="entry name" value="Autophagy-rel_prot_27"/>
</dbReference>
<dbReference type="GeneID" id="63802392"/>
<dbReference type="OrthoDB" id="4504960at2759"/>
<feature type="region of interest" description="Disordered" evidence="18">
    <location>
        <begin position="123"/>
        <end position="152"/>
    </location>
</feature>
<sequence>MVLAATTTYGLCGVLMVFIVLTASIQATRLTLTGESAAQWQRSGERGLMGMANTKPFLRGKRLLLEYTDGDVCPSNSHLKQSTLISFICDNAVHGAGNPEFVAEWDQCAFLFEWRTPHACSVEHLESAPDSPQPLPAADDDDDNSRGDGGLLDGPDRNSVIFVAVFLVGSIYMLGGFLYNRVFNSSRGLRGLEQLPNYAMWHAIYVFFSTCFLTVFDVVTCRRGAVRRRGDISLDSEEYNIRTQLFDSDEDEDDAQPLSRRS</sequence>
<dbReference type="GO" id="GO:0034045">
    <property type="term" value="C:phagophore assembly site membrane"/>
    <property type="evidence" value="ECO:0007669"/>
    <property type="project" value="UniProtKB-SubCell"/>
</dbReference>
<evidence type="ECO:0000256" key="10">
    <source>
        <dbReference type="ARBA" id="ARBA00022927"/>
    </source>
</evidence>
<evidence type="ECO:0000313" key="21">
    <source>
        <dbReference type="EMBL" id="ORX66958.1"/>
    </source>
</evidence>
<reference evidence="21 22" key="1">
    <citation type="submission" date="2016-07" db="EMBL/GenBank/DDBJ databases">
        <title>Pervasive Adenine N6-methylation of Active Genes in Fungi.</title>
        <authorList>
            <consortium name="DOE Joint Genome Institute"/>
            <person name="Mondo S.J."/>
            <person name="Dannebaum R.O."/>
            <person name="Kuo R.C."/>
            <person name="Labutti K."/>
            <person name="Haridas S."/>
            <person name="Kuo A."/>
            <person name="Salamov A."/>
            <person name="Ahrendt S.R."/>
            <person name="Lipzen A."/>
            <person name="Sullivan W."/>
            <person name="Andreopoulos W.B."/>
            <person name="Clum A."/>
            <person name="Lindquist E."/>
            <person name="Daum C."/>
            <person name="Ramamoorthy G.K."/>
            <person name="Gryganskyi A."/>
            <person name="Culley D."/>
            <person name="Magnuson J.K."/>
            <person name="James T.Y."/>
            <person name="O'Malley M.A."/>
            <person name="Stajich J.E."/>
            <person name="Spatafora J.W."/>
            <person name="Visel A."/>
            <person name="Grigoriev I.V."/>
        </authorList>
    </citation>
    <scope>NUCLEOTIDE SEQUENCE [LARGE SCALE GENOMIC DNA]</scope>
    <source>
        <strain evidence="21 22">ATCC 12442</strain>
    </source>
</reference>
<comment type="subcellular location">
    <subcellularLocation>
        <location evidence="2">Cytoplasmic vesicle membrane</location>
        <topology evidence="2">Single-pass type I membrane protein</topology>
    </subcellularLocation>
    <subcellularLocation>
        <location evidence="4">Golgi apparatus membrane</location>
        <topology evidence="4">Single-pass type I membrane protein</topology>
    </subcellularLocation>
    <subcellularLocation>
        <location evidence="1">Mitochondrion membrane</location>
        <topology evidence="1">Single-pass membrane protein</topology>
    </subcellularLocation>
    <subcellularLocation>
        <location evidence="3">Preautophagosomal structure membrane</location>
        <topology evidence="3">Single-pass type I membrane protein</topology>
    </subcellularLocation>
</comment>
<keyword evidence="8 19" id="KW-0812">Transmembrane</keyword>
<evidence type="ECO:0000256" key="5">
    <source>
        <dbReference type="ARBA" id="ARBA00005363"/>
    </source>
</evidence>
<dbReference type="Pfam" id="PF09451">
    <property type="entry name" value="ATG27"/>
    <property type="match status" value="1"/>
</dbReference>
<keyword evidence="22" id="KW-1185">Reference proteome</keyword>
<evidence type="ECO:0000256" key="4">
    <source>
        <dbReference type="ARBA" id="ARBA00004614"/>
    </source>
</evidence>
<comment type="caution">
    <text evidence="21">The sequence shown here is derived from an EMBL/GenBank/DDBJ whole genome shotgun (WGS) entry which is preliminary data.</text>
</comment>
<evidence type="ECO:0000256" key="3">
    <source>
        <dbReference type="ARBA" id="ARBA00004472"/>
    </source>
</evidence>
<dbReference type="GO" id="GO:0006914">
    <property type="term" value="P:autophagy"/>
    <property type="evidence" value="ECO:0007669"/>
    <property type="project" value="UniProtKB-KW"/>
</dbReference>